<organism evidence="2 3">
    <name type="scientific">Carex littledalei</name>
    <dbReference type="NCBI Taxonomy" id="544730"/>
    <lineage>
        <taxon>Eukaryota</taxon>
        <taxon>Viridiplantae</taxon>
        <taxon>Streptophyta</taxon>
        <taxon>Embryophyta</taxon>
        <taxon>Tracheophyta</taxon>
        <taxon>Spermatophyta</taxon>
        <taxon>Magnoliopsida</taxon>
        <taxon>Liliopsida</taxon>
        <taxon>Poales</taxon>
        <taxon>Cyperaceae</taxon>
        <taxon>Cyperoideae</taxon>
        <taxon>Cariceae</taxon>
        <taxon>Carex</taxon>
        <taxon>Carex subgen. Euthyceras</taxon>
    </lineage>
</organism>
<dbReference type="PANTHER" id="PTHR43796">
    <property type="entry name" value="CARBOXYNORSPERMIDINE SYNTHASE"/>
    <property type="match status" value="1"/>
</dbReference>
<dbReference type="PANTHER" id="PTHR43796:SF2">
    <property type="entry name" value="CARBOXYNORSPERMIDINE SYNTHASE"/>
    <property type="match status" value="1"/>
</dbReference>
<dbReference type="EMBL" id="SWLB01000017">
    <property type="protein sequence ID" value="KAF3327161.1"/>
    <property type="molecule type" value="Genomic_DNA"/>
</dbReference>
<dbReference type="SUPFAM" id="SSF51735">
    <property type="entry name" value="NAD(P)-binding Rossmann-fold domains"/>
    <property type="match status" value="1"/>
</dbReference>
<evidence type="ECO:0000313" key="2">
    <source>
        <dbReference type="EMBL" id="KAF3327161.1"/>
    </source>
</evidence>
<dbReference type="InterPro" id="IPR036291">
    <property type="entry name" value="NAD(P)-bd_dom_sf"/>
</dbReference>
<proteinExistence type="predicted"/>
<feature type="domain" description="Saccharopine dehydrogenase NADP binding" evidence="1">
    <location>
        <begin position="28"/>
        <end position="151"/>
    </location>
</feature>
<accession>A0A833V739</accession>
<dbReference type="Proteomes" id="UP000623129">
    <property type="component" value="Unassembled WGS sequence"/>
</dbReference>
<dbReference type="AlphaFoldDB" id="A0A833V739"/>
<gene>
    <name evidence="2" type="ORF">FCM35_KLT07279</name>
</gene>
<keyword evidence="3" id="KW-1185">Reference proteome</keyword>
<dbReference type="Pfam" id="PF03435">
    <property type="entry name" value="Sacchrp_dh_NADP"/>
    <property type="match status" value="1"/>
</dbReference>
<evidence type="ECO:0000313" key="3">
    <source>
        <dbReference type="Proteomes" id="UP000623129"/>
    </source>
</evidence>
<evidence type="ECO:0000259" key="1">
    <source>
        <dbReference type="Pfam" id="PF03435"/>
    </source>
</evidence>
<dbReference type="OrthoDB" id="10268090at2759"/>
<sequence length="419" mass="45858">MQLITPYNVTVTATISKEGTNKLVSSRVLILGGTGRVGSSTATALSQLCPGLQIQVGGRNRERGMALMSSLGENSKFLEFDIYNKRMLLRALKGVDVVVNAVGPFKRREKCAVLEAAISTKTAYVDVCDDTVYALRAKGLHEKAIAAGIPALTTAGICPGVSNVMAAELVDAARNKDGTKPESLRFSYYVAGSGDVGPTMLESSMHLLAEDVIAYDKGKLLTSEENIQYYLHFVKLEPYSGVLNINFSKGIGKKDVYLLNLPEVRSAHEILKVPTVSARFGSEPFFWNWGMQAFARILRKETVRDKDEILRFVQLIDPLIRVVDNISGQSLSMRVDLDCKNGKSTMGLFTHKKLSVCAGYATAAFVLAVLEGSTQPGVWFPEEPEGIATEARKILLERATRGTSNFVMHKFFSQTDKLE</sequence>
<name>A0A833V739_9POAL</name>
<protein>
    <submittedName>
        <fullName evidence="2">Saccharopine dehydrogenase NADP binding domain-containing protein</fullName>
    </submittedName>
</protein>
<dbReference type="InterPro" id="IPR005097">
    <property type="entry name" value="Sacchrp_dh_NADP-bd"/>
</dbReference>
<reference evidence="2" key="1">
    <citation type="submission" date="2020-01" db="EMBL/GenBank/DDBJ databases">
        <title>Genome sequence of Kobresia littledalei, the first chromosome-level genome in the family Cyperaceae.</title>
        <authorList>
            <person name="Qu G."/>
        </authorList>
    </citation>
    <scope>NUCLEOTIDE SEQUENCE</scope>
    <source>
        <strain evidence="2">C.B.Clarke</strain>
        <tissue evidence="2">Leaf</tissue>
    </source>
</reference>
<dbReference type="Gene3D" id="3.40.50.720">
    <property type="entry name" value="NAD(P)-binding Rossmann-like Domain"/>
    <property type="match status" value="1"/>
</dbReference>
<comment type="caution">
    <text evidence="2">The sequence shown here is derived from an EMBL/GenBank/DDBJ whole genome shotgun (WGS) entry which is preliminary data.</text>
</comment>